<dbReference type="Proteomes" id="UP001595907">
    <property type="component" value="Unassembled WGS sequence"/>
</dbReference>
<keyword evidence="2" id="KW-1185">Reference proteome</keyword>
<comment type="caution">
    <text evidence="1">The sequence shown here is derived from an EMBL/GenBank/DDBJ whole genome shotgun (WGS) entry which is preliminary data.</text>
</comment>
<name>A0ABV8QSN3_9BACT</name>
<accession>A0ABV8QSN3</accession>
<dbReference type="RefSeq" id="WP_379708349.1">
    <property type="nucleotide sequence ID" value="NZ_JBHSCZ010000002.1"/>
</dbReference>
<gene>
    <name evidence="1" type="ORF">ACFOWM_07285</name>
</gene>
<sequence>MQTIKETEYDVQISEATKLLLQAQVQEERQVIIHGSFKAADEDTCIRIWKTTYLIPQETPQQKSSLLLVDNITLHPQWTYVYCNETIYFTLIFEGLPKNCKAFDFVELIPEPGGFYIANIQRNATDVYYIKIA</sequence>
<dbReference type="EMBL" id="JBHSCZ010000002">
    <property type="protein sequence ID" value="MFC4262673.1"/>
    <property type="molecule type" value="Genomic_DNA"/>
</dbReference>
<evidence type="ECO:0000313" key="1">
    <source>
        <dbReference type="EMBL" id="MFC4262673.1"/>
    </source>
</evidence>
<organism evidence="1 2">
    <name type="scientific">Ferruginibacter yonginensis</name>
    <dbReference type="NCBI Taxonomy" id="1310416"/>
    <lineage>
        <taxon>Bacteria</taxon>
        <taxon>Pseudomonadati</taxon>
        <taxon>Bacteroidota</taxon>
        <taxon>Chitinophagia</taxon>
        <taxon>Chitinophagales</taxon>
        <taxon>Chitinophagaceae</taxon>
        <taxon>Ferruginibacter</taxon>
    </lineage>
</organism>
<protein>
    <submittedName>
        <fullName evidence="1">Uncharacterized protein</fullName>
    </submittedName>
</protein>
<evidence type="ECO:0000313" key="2">
    <source>
        <dbReference type="Proteomes" id="UP001595907"/>
    </source>
</evidence>
<reference evidence="2" key="1">
    <citation type="journal article" date="2019" name="Int. J. Syst. Evol. Microbiol.">
        <title>The Global Catalogue of Microorganisms (GCM) 10K type strain sequencing project: providing services to taxonomists for standard genome sequencing and annotation.</title>
        <authorList>
            <consortium name="The Broad Institute Genomics Platform"/>
            <consortium name="The Broad Institute Genome Sequencing Center for Infectious Disease"/>
            <person name="Wu L."/>
            <person name="Ma J."/>
        </authorList>
    </citation>
    <scope>NUCLEOTIDE SEQUENCE [LARGE SCALE GENOMIC DNA]</scope>
    <source>
        <strain evidence="2">CECT 8289</strain>
    </source>
</reference>
<proteinExistence type="predicted"/>